<accession>A0ABX6P1E2</accession>
<proteinExistence type="predicted"/>
<name>A0ABX6P1E2_9BURK</name>
<organism evidence="1 2">
    <name type="scientific">Ramlibacter terrae</name>
    <dbReference type="NCBI Taxonomy" id="2732511"/>
    <lineage>
        <taxon>Bacteria</taxon>
        <taxon>Pseudomonadati</taxon>
        <taxon>Pseudomonadota</taxon>
        <taxon>Betaproteobacteria</taxon>
        <taxon>Burkholderiales</taxon>
        <taxon>Comamonadaceae</taxon>
        <taxon>Ramlibacter</taxon>
    </lineage>
</organism>
<sequence length="86" mass="9622">MARTMENEDRRLLIDLTDVVGTLGPAEHRALGMLAVRYLSHLERVASLVPEDKITRVSEAAAQKHGLQLKVFTDLTSAVDWLVEPR</sequence>
<dbReference type="InterPro" id="IPR036513">
    <property type="entry name" value="STAS_dom_sf"/>
</dbReference>
<dbReference type="Proteomes" id="UP000500826">
    <property type="component" value="Chromosome"/>
</dbReference>
<dbReference type="EMBL" id="CP053418">
    <property type="protein sequence ID" value="QJW83874.1"/>
    <property type="molecule type" value="Genomic_DNA"/>
</dbReference>
<evidence type="ECO:0000313" key="2">
    <source>
        <dbReference type="Proteomes" id="UP000500826"/>
    </source>
</evidence>
<evidence type="ECO:0008006" key="3">
    <source>
        <dbReference type="Google" id="ProtNLM"/>
    </source>
</evidence>
<reference evidence="1 2" key="2">
    <citation type="submission" date="2020-05" db="EMBL/GenBank/DDBJ databases">
        <authorList>
            <person name="Khan S.A."/>
            <person name="Jeon C.O."/>
            <person name="Chun B.H."/>
        </authorList>
    </citation>
    <scope>NUCLEOTIDE SEQUENCE [LARGE SCALE GENOMIC DNA]</scope>
    <source>
        <strain evidence="1 2">H242</strain>
    </source>
</reference>
<keyword evidence="2" id="KW-1185">Reference proteome</keyword>
<dbReference type="SUPFAM" id="SSF52091">
    <property type="entry name" value="SpoIIaa-like"/>
    <property type="match status" value="1"/>
</dbReference>
<dbReference type="InterPro" id="IPR021866">
    <property type="entry name" value="SpoIIAA-like"/>
</dbReference>
<protein>
    <recommendedName>
        <fullName evidence="3">STAS/SEC14 domain-containing protein</fullName>
    </recommendedName>
</protein>
<reference evidence="1 2" key="1">
    <citation type="submission" date="2020-05" db="EMBL/GenBank/DDBJ databases">
        <title>Ramlibacter rhizophilus sp. nov., isolated from rhizosphere soil of national flower Mugunghwa from South Korea.</title>
        <authorList>
            <person name="Zheng-Fei Y."/>
            <person name="Huan T."/>
        </authorList>
    </citation>
    <scope>NUCLEOTIDE SEQUENCE [LARGE SCALE GENOMIC DNA]</scope>
    <source>
        <strain evidence="1 2">H242</strain>
    </source>
</reference>
<evidence type="ECO:0000313" key="1">
    <source>
        <dbReference type="EMBL" id="QJW83874.1"/>
    </source>
</evidence>
<gene>
    <name evidence="1" type="ORF">HK414_07345</name>
</gene>
<dbReference type="Pfam" id="PF11964">
    <property type="entry name" value="SpoIIAA-like"/>
    <property type="match status" value="1"/>
</dbReference>